<protein>
    <submittedName>
        <fullName evidence="2">HypC/HybG/HupF family hydrogenase formation chaperone</fullName>
    </submittedName>
</protein>
<dbReference type="EMBL" id="CP134879">
    <property type="protein sequence ID" value="WNM23500.1"/>
    <property type="molecule type" value="Genomic_DNA"/>
</dbReference>
<name>A0AA96F6A4_9MICO</name>
<dbReference type="InterPro" id="IPR001109">
    <property type="entry name" value="Hydrogenase_HupF/HypC"/>
</dbReference>
<dbReference type="RefSeq" id="WP_313496455.1">
    <property type="nucleotide sequence ID" value="NZ_CP134879.1"/>
</dbReference>
<accession>A0AA96F6A4</accession>
<evidence type="ECO:0000256" key="1">
    <source>
        <dbReference type="ARBA" id="ARBA00006018"/>
    </source>
</evidence>
<gene>
    <name evidence="2" type="ORF">RN606_08975</name>
</gene>
<keyword evidence="3" id="KW-1185">Reference proteome</keyword>
<proteinExistence type="inferred from homology"/>
<evidence type="ECO:0000313" key="2">
    <source>
        <dbReference type="EMBL" id="WNM23500.1"/>
    </source>
</evidence>
<comment type="similarity">
    <text evidence="1">Belongs to the HupF/HypC family.</text>
</comment>
<dbReference type="Pfam" id="PF01455">
    <property type="entry name" value="HupF_HypC"/>
    <property type="match status" value="1"/>
</dbReference>
<dbReference type="SUPFAM" id="SSF159127">
    <property type="entry name" value="HupF/HypC-like"/>
    <property type="match status" value="1"/>
</dbReference>
<dbReference type="AlphaFoldDB" id="A0AA96F6A4"/>
<dbReference type="Gene3D" id="2.30.30.140">
    <property type="match status" value="1"/>
</dbReference>
<evidence type="ECO:0000313" key="3">
    <source>
        <dbReference type="Proteomes" id="UP001304125"/>
    </source>
</evidence>
<organism evidence="2 3">
    <name type="scientific">Demequina capsici</name>
    <dbReference type="NCBI Taxonomy" id="3075620"/>
    <lineage>
        <taxon>Bacteria</taxon>
        <taxon>Bacillati</taxon>
        <taxon>Actinomycetota</taxon>
        <taxon>Actinomycetes</taxon>
        <taxon>Micrococcales</taxon>
        <taxon>Demequinaceae</taxon>
        <taxon>Demequina</taxon>
    </lineage>
</organism>
<dbReference type="Proteomes" id="UP001304125">
    <property type="component" value="Chromosome"/>
</dbReference>
<reference evidence="2 3" key="1">
    <citation type="submission" date="2023-09" db="EMBL/GenBank/DDBJ databases">
        <title>Demequina sp. a novel bacteria isolated from Capsicum annuum.</title>
        <authorList>
            <person name="Humaira Z."/>
            <person name="Lee J."/>
            <person name="Cho D."/>
        </authorList>
    </citation>
    <scope>NUCLEOTIDE SEQUENCE [LARGE SCALE GENOMIC DNA]</scope>
    <source>
        <strain evidence="2 3">OYTSA14</strain>
    </source>
</reference>
<sequence length="91" mass="9601">MCLGEIAQIVQVYDDGSAVIDSDGRRREVLDMTPTGGSLAPGDWVVVHSGFALGRLTAPEAADALSIRATHSVPPRHGLRAPNLLDTEVLP</sequence>